<comment type="caution">
    <text evidence="1">The sequence shown here is derived from an EMBL/GenBank/DDBJ whole genome shotgun (WGS) entry which is preliminary data.</text>
</comment>
<proteinExistence type="predicted"/>
<sequence length="342" mass="38042">MADTREDMQMDMQEIEQETSPSDVFMAPSIHKPDILTGKSYSHFSPIPSQIADDMSKECVLGVDEAGRGPVLGPMVYALLYLPIELQQSLLADTHHFNDSKVLTPQVRSSLMRKLCTRDTDLHASCGWATRLLSARDISANMLAPNQYNLNAQAMDATIALIKEVLAKGVNVKEIYIDTIGRPETYQKKLERIWPTIQITVAKKADSLYPVVSAASVCAKVTRDAALDVCYEPYQTSTENEDAVATDAKGEIVWGSGYPSDARTSTWLKANMDPVFGWGSECRFSWSTAKELLEGKNADVNVEWPAEDDGNGLRMTDFFKGEDGDELVDWFGMRVTEEMEVF</sequence>
<name>A0ACB6QWP7_9PLEO</name>
<gene>
    <name evidence="1" type="ORF">BDR25DRAFT_285809</name>
</gene>
<protein>
    <submittedName>
        <fullName evidence="1">Uncharacterized protein</fullName>
    </submittedName>
</protein>
<organism evidence="1 2">
    <name type="scientific">Lindgomyces ingoldianus</name>
    <dbReference type="NCBI Taxonomy" id="673940"/>
    <lineage>
        <taxon>Eukaryota</taxon>
        <taxon>Fungi</taxon>
        <taxon>Dikarya</taxon>
        <taxon>Ascomycota</taxon>
        <taxon>Pezizomycotina</taxon>
        <taxon>Dothideomycetes</taxon>
        <taxon>Pleosporomycetidae</taxon>
        <taxon>Pleosporales</taxon>
        <taxon>Lindgomycetaceae</taxon>
        <taxon>Lindgomyces</taxon>
    </lineage>
</organism>
<reference evidence="1" key="1">
    <citation type="journal article" date="2020" name="Stud. Mycol.">
        <title>101 Dothideomycetes genomes: a test case for predicting lifestyles and emergence of pathogens.</title>
        <authorList>
            <person name="Haridas S."/>
            <person name="Albert R."/>
            <person name="Binder M."/>
            <person name="Bloem J."/>
            <person name="Labutti K."/>
            <person name="Salamov A."/>
            <person name="Andreopoulos B."/>
            <person name="Baker S."/>
            <person name="Barry K."/>
            <person name="Bills G."/>
            <person name="Bluhm B."/>
            <person name="Cannon C."/>
            <person name="Castanera R."/>
            <person name="Culley D."/>
            <person name="Daum C."/>
            <person name="Ezra D."/>
            <person name="Gonzalez J."/>
            <person name="Henrissat B."/>
            <person name="Kuo A."/>
            <person name="Liang C."/>
            <person name="Lipzen A."/>
            <person name="Lutzoni F."/>
            <person name="Magnuson J."/>
            <person name="Mondo S."/>
            <person name="Nolan M."/>
            <person name="Ohm R."/>
            <person name="Pangilinan J."/>
            <person name="Park H.-J."/>
            <person name="Ramirez L."/>
            <person name="Alfaro M."/>
            <person name="Sun H."/>
            <person name="Tritt A."/>
            <person name="Yoshinaga Y."/>
            <person name="Zwiers L.-H."/>
            <person name="Turgeon B."/>
            <person name="Goodwin S."/>
            <person name="Spatafora J."/>
            <person name="Crous P."/>
            <person name="Grigoriev I."/>
        </authorList>
    </citation>
    <scope>NUCLEOTIDE SEQUENCE</scope>
    <source>
        <strain evidence="1">ATCC 200398</strain>
    </source>
</reference>
<keyword evidence="2" id="KW-1185">Reference proteome</keyword>
<evidence type="ECO:0000313" key="2">
    <source>
        <dbReference type="Proteomes" id="UP000799755"/>
    </source>
</evidence>
<dbReference type="Proteomes" id="UP000799755">
    <property type="component" value="Unassembled WGS sequence"/>
</dbReference>
<accession>A0ACB6QWP7</accession>
<evidence type="ECO:0000313" key="1">
    <source>
        <dbReference type="EMBL" id="KAF2471296.1"/>
    </source>
</evidence>
<dbReference type="EMBL" id="MU003505">
    <property type="protein sequence ID" value="KAF2471296.1"/>
    <property type="molecule type" value="Genomic_DNA"/>
</dbReference>